<evidence type="ECO:0000313" key="2">
    <source>
        <dbReference type="EMBL" id="GAJ22893.1"/>
    </source>
</evidence>
<sequence>MLNTEEAIRWFKQAKADINSAKDSLKTSHYDWACFQAQQAGEKALKAFLYQKGFRALLTHSVRDLLNECGEHERDNLKIFNC</sequence>
<reference evidence="2" key="1">
    <citation type="journal article" date="2014" name="Front. Microbiol.">
        <title>High frequency of phylogenetically diverse reductive dehalogenase-homologous genes in deep subseafloor sedimentary metagenomes.</title>
        <authorList>
            <person name="Kawai M."/>
            <person name="Futagami T."/>
            <person name="Toyoda A."/>
            <person name="Takaki Y."/>
            <person name="Nishi S."/>
            <person name="Hori S."/>
            <person name="Arai W."/>
            <person name="Tsubouchi T."/>
            <person name="Morono Y."/>
            <person name="Uchiyama I."/>
            <person name="Ito T."/>
            <person name="Fujiyama A."/>
            <person name="Inagaki F."/>
            <person name="Takami H."/>
        </authorList>
    </citation>
    <scope>NUCLEOTIDE SEQUENCE</scope>
    <source>
        <strain evidence="2">Expedition CK06-06</strain>
    </source>
</reference>
<protein>
    <recommendedName>
        <fullName evidence="1">HEPN domain-containing protein</fullName>
    </recommendedName>
</protein>
<dbReference type="PROSITE" id="PS50910">
    <property type="entry name" value="HEPN"/>
    <property type="match status" value="1"/>
</dbReference>
<proteinExistence type="predicted"/>
<evidence type="ECO:0000259" key="1">
    <source>
        <dbReference type="PROSITE" id="PS50910"/>
    </source>
</evidence>
<dbReference type="Pfam" id="PF05168">
    <property type="entry name" value="HEPN"/>
    <property type="match status" value="1"/>
</dbReference>
<dbReference type="AlphaFoldDB" id="X1UZG4"/>
<dbReference type="EMBL" id="BARW01035795">
    <property type="protein sequence ID" value="GAJ22893.1"/>
    <property type="molecule type" value="Genomic_DNA"/>
</dbReference>
<gene>
    <name evidence="2" type="ORF">S12H4_55741</name>
</gene>
<dbReference type="Gene3D" id="1.20.120.330">
    <property type="entry name" value="Nucleotidyltransferases domain 2"/>
    <property type="match status" value="1"/>
</dbReference>
<comment type="caution">
    <text evidence="2">The sequence shown here is derived from an EMBL/GenBank/DDBJ whole genome shotgun (WGS) entry which is preliminary data.</text>
</comment>
<name>X1UZG4_9ZZZZ</name>
<feature type="domain" description="HEPN" evidence="1">
    <location>
        <begin position="11"/>
        <end position="82"/>
    </location>
</feature>
<dbReference type="SMART" id="SM00748">
    <property type="entry name" value="HEPN"/>
    <property type="match status" value="1"/>
</dbReference>
<organism evidence="2">
    <name type="scientific">marine sediment metagenome</name>
    <dbReference type="NCBI Taxonomy" id="412755"/>
    <lineage>
        <taxon>unclassified sequences</taxon>
        <taxon>metagenomes</taxon>
        <taxon>ecological metagenomes</taxon>
    </lineage>
</organism>
<dbReference type="SUPFAM" id="SSF81593">
    <property type="entry name" value="Nucleotidyltransferase substrate binding subunit/domain"/>
    <property type="match status" value="1"/>
</dbReference>
<accession>X1UZG4</accession>
<dbReference type="InterPro" id="IPR007842">
    <property type="entry name" value="HEPN_dom"/>
</dbReference>